<protein>
    <submittedName>
        <fullName evidence="8">Response regulator transcription factor</fullName>
    </submittedName>
</protein>
<evidence type="ECO:0000256" key="4">
    <source>
        <dbReference type="ARBA" id="ARBA00023163"/>
    </source>
</evidence>
<evidence type="ECO:0000259" key="7">
    <source>
        <dbReference type="PROSITE" id="PS50110"/>
    </source>
</evidence>
<dbReference type="CDD" id="cd06170">
    <property type="entry name" value="LuxR_C_like"/>
    <property type="match status" value="1"/>
</dbReference>
<keyword evidence="9" id="KW-1185">Reference proteome</keyword>
<dbReference type="InterPro" id="IPR000792">
    <property type="entry name" value="Tscrpt_reg_LuxR_C"/>
</dbReference>
<dbReference type="CDD" id="cd19930">
    <property type="entry name" value="REC_DesR-like"/>
    <property type="match status" value="1"/>
</dbReference>
<dbReference type="Gene3D" id="3.40.50.2300">
    <property type="match status" value="1"/>
</dbReference>
<name>A0A7D3XQ99_9BACL</name>
<evidence type="ECO:0000313" key="8">
    <source>
        <dbReference type="EMBL" id="QKG83288.1"/>
    </source>
</evidence>
<evidence type="ECO:0000256" key="5">
    <source>
        <dbReference type="PROSITE-ProRule" id="PRU00169"/>
    </source>
</evidence>
<dbReference type="GO" id="GO:0000160">
    <property type="term" value="P:phosphorelay signal transduction system"/>
    <property type="evidence" value="ECO:0007669"/>
    <property type="project" value="InterPro"/>
</dbReference>
<evidence type="ECO:0000313" key="9">
    <source>
        <dbReference type="Proteomes" id="UP000503088"/>
    </source>
</evidence>
<gene>
    <name evidence="8" type="ORF">GXN76_01605</name>
</gene>
<dbReference type="KEGG" id="kpul:GXN76_01605"/>
<evidence type="ECO:0000256" key="1">
    <source>
        <dbReference type="ARBA" id="ARBA00022553"/>
    </source>
</evidence>
<dbReference type="Proteomes" id="UP000503088">
    <property type="component" value="Chromosome"/>
</dbReference>
<dbReference type="Pfam" id="PF00196">
    <property type="entry name" value="GerE"/>
    <property type="match status" value="1"/>
</dbReference>
<dbReference type="Pfam" id="PF00072">
    <property type="entry name" value="Response_reg"/>
    <property type="match status" value="1"/>
</dbReference>
<accession>A0A7D3XQ99</accession>
<evidence type="ECO:0000256" key="2">
    <source>
        <dbReference type="ARBA" id="ARBA00023015"/>
    </source>
</evidence>
<dbReference type="PROSITE" id="PS00622">
    <property type="entry name" value="HTH_LUXR_1"/>
    <property type="match status" value="1"/>
</dbReference>
<dbReference type="InterPro" id="IPR039420">
    <property type="entry name" value="WalR-like"/>
</dbReference>
<keyword evidence="1 5" id="KW-0597">Phosphoprotein</keyword>
<dbReference type="GO" id="GO:0006355">
    <property type="term" value="P:regulation of DNA-templated transcription"/>
    <property type="evidence" value="ECO:0007669"/>
    <property type="project" value="InterPro"/>
</dbReference>
<dbReference type="SUPFAM" id="SSF52172">
    <property type="entry name" value="CheY-like"/>
    <property type="match status" value="1"/>
</dbReference>
<reference evidence="8 9" key="1">
    <citation type="submission" date="2020-01" db="EMBL/GenBank/DDBJ databases">
        <authorList>
            <person name="Gulvik C.A."/>
            <person name="Batra D.G."/>
        </authorList>
    </citation>
    <scope>NUCLEOTIDE SEQUENCE [LARGE SCALE GENOMIC DNA]</scope>
    <source>
        <strain evidence="8 9">W9323</strain>
    </source>
</reference>
<evidence type="ECO:0000256" key="3">
    <source>
        <dbReference type="ARBA" id="ARBA00023125"/>
    </source>
</evidence>
<feature type="domain" description="Response regulatory" evidence="7">
    <location>
        <begin position="2"/>
        <end position="118"/>
    </location>
</feature>
<proteinExistence type="predicted"/>
<dbReference type="GO" id="GO:0003677">
    <property type="term" value="F:DNA binding"/>
    <property type="evidence" value="ECO:0007669"/>
    <property type="project" value="UniProtKB-KW"/>
</dbReference>
<dbReference type="PRINTS" id="PR00038">
    <property type="entry name" value="HTHLUXR"/>
</dbReference>
<evidence type="ECO:0000259" key="6">
    <source>
        <dbReference type="PROSITE" id="PS50043"/>
    </source>
</evidence>
<dbReference type="PANTHER" id="PTHR43214">
    <property type="entry name" value="TWO-COMPONENT RESPONSE REGULATOR"/>
    <property type="match status" value="1"/>
</dbReference>
<dbReference type="InterPro" id="IPR011006">
    <property type="entry name" value="CheY-like_superfamily"/>
</dbReference>
<keyword evidence="2" id="KW-0805">Transcription regulation</keyword>
<dbReference type="EMBL" id="CP048104">
    <property type="protein sequence ID" value="QKG83288.1"/>
    <property type="molecule type" value="Genomic_DNA"/>
</dbReference>
<dbReference type="InterPro" id="IPR001789">
    <property type="entry name" value="Sig_transdc_resp-reg_receiver"/>
</dbReference>
<dbReference type="PROSITE" id="PS50043">
    <property type="entry name" value="HTH_LUXR_2"/>
    <property type="match status" value="1"/>
</dbReference>
<dbReference type="SMART" id="SM00448">
    <property type="entry name" value="REC"/>
    <property type="match status" value="1"/>
</dbReference>
<keyword evidence="4" id="KW-0804">Transcription</keyword>
<dbReference type="InterPro" id="IPR016032">
    <property type="entry name" value="Sig_transdc_resp-reg_C-effctor"/>
</dbReference>
<keyword evidence="3" id="KW-0238">DNA-binding</keyword>
<dbReference type="PROSITE" id="PS50110">
    <property type="entry name" value="RESPONSE_REGULATORY"/>
    <property type="match status" value="1"/>
</dbReference>
<dbReference type="RefSeq" id="WP_173219748.1">
    <property type="nucleotide sequence ID" value="NZ_CP048104.1"/>
</dbReference>
<dbReference type="SUPFAM" id="SSF46894">
    <property type="entry name" value="C-terminal effector domain of the bipartite response regulators"/>
    <property type="match status" value="1"/>
</dbReference>
<dbReference type="PANTHER" id="PTHR43214:SF42">
    <property type="entry name" value="TRANSCRIPTIONAL REGULATORY PROTEIN DESR"/>
    <property type="match status" value="1"/>
</dbReference>
<sequence>MKVVIVEDQGMLRGALAALLNMEKDIEVIAQADNGRDGLDLIRRYSPDLCLLDIEMPLMSGIEVAEVLQREQALPKVVILTTFARQGYFERAMQAGVSGYLLKDSPVEDLAHALRDINKGKKVIDPDLALSAWSEPNPLTEREQDILKEVAQGKTNQAIASTLFLSHGTVRNYLSRILGKLNAQTRGEAVRIAREKGWVDSEIIR</sequence>
<dbReference type="SMART" id="SM00421">
    <property type="entry name" value="HTH_LUXR"/>
    <property type="match status" value="1"/>
</dbReference>
<organism evidence="8 9">
    <name type="scientific">Kroppenstedtia pulmonis</name>
    <dbReference type="NCBI Taxonomy" id="1380685"/>
    <lineage>
        <taxon>Bacteria</taxon>
        <taxon>Bacillati</taxon>
        <taxon>Bacillota</taxon>
        <taxon>Bacilli</taxon>
        <taxon>Bacillales</taxon>
        <taxon>Thermoactinomycetaceae</taxon>
        <taxon>Kroppenstedtia</taxon>
    </lineage>
</organism>
<feature type="modified residue" description="4-aspartylphosphate" evidence="5">
    <location>
        <position position="53"/>
    </location>
</feature>
<dbReference type="AlphaFoldDB" id="A0A7D3XQ99"/>
<feature type="domain" description="HTH luxR-type" evidence="6">
    <location>
        <begin position="132"/>
        <end position="197"/>
    </location>
</feature>